<dbReference type="EMBL" id="BRXE01000075">
    <property type="protein sequence ID" value="GLB85176.1"/>
    <property type="molecule type" value="Genomic_DNA"/>
</dbReference>
<dbReference type="InterPro" id="IPR004107">
    <property type="entry name" value="Integrase_SAM-like_N"/>
</dbReference>
<evidence type="ECO:0000256" key="2">
    <source>
        <dbReference type="ARBA" id="ARBA00023125"/>
    </source>
</evidence>
<protein>
    <recommendedName>
        <fullName evidence="11">Integrase</fullName>
    </recommendedName>
</protein>
<dbReference type="PANTHER" id="PTHR30349:SF90">
    <property type="entry name" value="TYROSINE RECOMBINASE XERD"/>
    <property type="match status" value="1"/>
</dbReference>
<keyword evidence="3" id="KW-0233">DNA recombination</keyword>
<feature type="domain" description="Tyr recombinase" evidence="6">
    <location>
        <begin position="122"/>
        <end position="304"/>
    </location>
</feature>
<evidence type="ECO:0000313" key="9">
    <source>
        <dbReference type="EMBL" id="GLD33029.1"/>
    </source>
</evidence>
<dbReference type="InterPro" id="IPR044068">
    <property type="entry name" value="CB"/>
</dbReference>
<comment type="caution">
    <text evidence="9">The sequence shown here is derived from an EMBL/GenBank/DDBJ whole genome shotgun (WGS) entry which is preliminary data.</text>
</comment>
<evidence type="ECO:0000256" key="5">
    <source>
        <dbReference type="SAM" id="MobiDB-lite"/>
    </source>
</evidence>
<evidence type="ECO:0000256" key="3">
    <source>
        <dbReference type="ARBA" id="ARBA00023172"/>
    </source>
</evidence>
<dbReference type="RefSeq" id="WP_238304578.1">
    <property type="nucleotide sequence ID" value="NZ_BRXE01000075.1"/>
</dbReference>
<dbReference type="Proteomes" id="UP001165663">
    <property type="component" value="Unassembled WGS sequence"/>
</dbReference>
<reference evidence="9" key="1">
    <citation type="submission" date="2022-08" db="EMBL/GenBank/DDBJ databases">
        <title>Mycobacterium kiyosense sp. nov., scotochromogenic slow-glowing species isolated from respiratory specimens.</title>
        <authorList>
            <person name="Fukano H."/>
            <person name="Kazumi Y."/>
            <person name="Sakagami N."/>
            <person name="Ato M."/>
            <person name="Mitarai S."/>
            <person name="Hoshino Y."/>
        </authorList>
    </citation>
    <scope>NUCLEOTIDE SEQUENCE</scope>
    <source>
        <strain evidence="9">1413</strain>
        <strain evidence="8">SRL2020-028</strain>
    </source>
</reference>
<evidence type="ECO:0000259" key="7">
    <source>
        <dbReference type="PROSITE" id="PS51900"/>
    </source>
</evidence>
<dbReference type="GO" id="GO:0015074">
    <property type="term" value="P:DNA integration"/>
    <property type="evidence" value="ECO:0007669"/>
    <property type="project" value="UniProtKB-KW"/>
</dbReference>
<dbReference type="AlphaFoldDB" id="A0A9P3UZU8"/>
<dbReference type="PROSITE" id="PS51898">
    <property type="entry name" value="TYR_RECOMBINASE"/>
    <property type="match status" value="1"/>
</dbReference>
<feature type="domain" description="Core-binding (CB)" evidence="7">
    <location>
        <begin position="17"/>
        <end position="99"/>
    </location>
</feature>
<dbReference type="Pfam" id="PF00589">
    <property type="entry name" value="Phage_integrase"/>
    <property type="match status" value="1"/>
</dbReference>
<evidence type="ECO:0000313" key="10">
    <source>
        <dbReference type="Proteomes" id="UP001064782"/>
    </source>
</evidence>
<evidence type="ECO:0000256" key="4">
    <source>
        <dbReference type="PROSITE-ProRule" id="PRU01248"/>
    </source>
</evidence>
<dbReference type="PROSITE" id="PS51900">
    <property type="entry name" value="CB"/>
    <property type="match status" value="1"/>
</dbReference>
<proteinExistence type="predicted"/>
<keyword evidence="1" id="KW-0229">DNA integration</keyword>
<evidence type="ECO:0000313" key="8">
    <source>
        <dbReference type="EMBL" id="GLB85176.1"/>
    </source>
</evidence>
<sequence length="330" mass="35804">MDRTRSIDAGDRPAWIDDLLIEYEQWLDRQRGLAPVTVSNYSKAVAQFLGMLAQPAEVSVCLLDAGMVTEFMVEFCSDRNTNSAKSMARSVRSFLRFAHATGRISADLSGAVPVSAAWHLASLPKAVPAADLEHLLGVASRHCWTATNRRDYAILLLLARLGLRRGEIAALGLDDIDWRAGELTIVGKGNHVERLPLPSEPGEAIAAWLVDGRPACATRSVFTTVKPAGRPISTAVIAHLVAAACRDAGLERINAHRFRHTLATQMLRCGASLPEVSQVLRHRSARSTAIYAKVDDVALRPLARPWPTITAKTDPDAGQGMARPWPGARS</sequence>
<dbReference type="GO" id="GO:0006310">
    <property type="term" value="P:DNA recombination"/>
    <property type="evidence" value="ECO:0007669"/>
    <property type="project" value="UniProtKB-KW"/>
</dbReference>
<dbReference type="InterPro" id="IPR013762">
    <property type="entry name" value="Integrase-like_cat_sf"/>
</dbReference>
<gene>
    <name evidence="9" type="ORF">Mkiyose1413_49120</name>
    <name evidence="8" type="ORF">SRL2020028_44320</name>
</gene>
<dbReference type="Gene3D" id="1.10.443.10">
    <property type="entry name" value="Intergrase catalytic core"/>
    <property type="match status" value="1"/>
</dbReference>
<dbReference type="InterPro" id="IPR010998">
    <property type="entry name" value="Integrase_recombinase_N"/>
</dbReference>
<dbReference type="Pfam" id="PF02899">
    <property type="entry name" value="Phage_int_SAM_1"/>
    <property type="match status" value="1"/>
</dbReference>
<accession>A0A9P3UZU8</accession>
<dbReference type="Gene3D" id="1.10.150.130">
    <property type="match status" value="1"/>
</dbReference>
<evidence type="ECO:0000259" key="6">
    <source>
        <dbReference type="PROSITE" id="PS51898"/>
    </source>
</evidence>
<dbReference type="InterPro" id="IPR002104">
    <property type="entry name" value="Integrase_catalytic"/>
</dbReference>
<name>A0A9P3UZU8_9MYCO</name>
<dbReference type="GO" id="GO:0003677">
    <property type="term" value="F:DNA binding"/>
    <property type="evidence" value="ECO:0007669"/>
    <property type="project" value="UniProtKB-UniRule"/>
</dbReference>
<dbReference type="InterPro" id="IPR011010">
    <property type="entry name" value="DNA_brk_join_enz"/>
</dbReference>
<dbReference type="InterPro" id="IPR050090">
    <property type="entry name" value="Tyrosine_recombinase_XerCD"/>
</dbReference>
<feature type="region of interest" description="Disordered" evidence="5">
    <location>
        <begin position="309"/>
        <end position="330"/>
    </location>
</feature>
<dbReference type="EMBL" id="BRZI01000062">
    <property type="protein sequence ID" value="GLD33029.1"/>
    <property type="molecule type" value="Genomic_DNA"/>
</dbReference>
<dbReference type="PANTHER" id="PTHR30349">
    <property type="entry name" value="PHAGE INTEGRASE-RELATED"/>
    <property type="match status" value="1"/>
</dbReference>
<dbReference type="SUPFAM" id="SSF56349">
    <property type="entry name" value="DNA breaking-rejoining enzymes"/>
    <property type="match status" value="1"/>
</dbReference>
<keyword evidence="2 4" id="KW-0238">DNA-binding</keyword>
<organism evidence="9 10">
    <name type="scientific">Mycobacterium kiyosense</name>
    <dbReference type="NCBI Taxonomy" id="2871094"/>
    <lineage>
        <taxon>Bacteria</taxon>
        <taxon>Bacillati</taxon>
        <taxon>Actinomycetota</taxon>
        <taxon>Actinomycetes</taxon>
        <taxon>Mycobacteriales</taxon>
        <taxon>Mycobacteriaceae</taxon>
        <taxon>Mycobacterium</taxon>
    </lineage>
</organism>
<evidence type="ECO:0000256" key="1">
    <source>
        <dbReference type="ARBA" id="ARBA00022908"/>
    </source>
</evidence>
<dbReference type="Proteomes" id="UP001064782">
    <property type="component" value="Unassembled WGS sequence"/>
</dbReference>
<evidence type="ECO:0008006" key="11">
    <source>
        <dbReference type="Google" id="ProtNLM"/>
    </source>
</evidence>
<keyword evidence="10" id="KW-1185">Reference proteome</keyword>